<comment type="caution">
    <text evidence="2">The sequence shown here is derived from an EMBL/GenBank/DDBJ whole genome shotgun (WGS) entry which is preliminary data.</text>
</comment>
<accession>A0A9D2N9R5</accession>
<organism evidence="2 3">
    <name type="scientific">Candidatus Fusicatenibacter intestinigallinarum</name>
    <dbReference type="NCBI Taxonomy" id="2838598"/>
    <lineage>
        <taxon>Bacteria</taxon>
        <taxon>Bacillati</taxon>
        <taxon>Bacillota</taxon>
        <taxon>Clostridia</taxon>
        <taxon>Lachnospirales</taxon>
        <taxon>Lachnospiraceae</taxon>
        <taxon>Fusicatenibacter</taxon>
    </lineage>
</organism>
<dbReference type="Pfam" id="PF04432">
    <property type="entry name" value="FrhB_FdhB_C"/>
    <property type="match status" value="1"/>
</dbReference>
<evidence type="ECO:0000259" key="1">
    <source>
        <dbReference type="Pfam" id="PF04432"/>
    </source>
</evidence>
<reference evidence="2" key="1">
    <citation type="journal article" date="2021" name="PeerJ">
        <title>Extensive microbial diversity within the chicken gut microbiome revealed by metagenomics and culture.</title>
        <authorList>
            <person name="Gilroy R."/>
            <person name="Ravi A."/>
            <person name="Getino M."/>
            <person name="Pursley I."/>
            <person name="Horton D.L."/>
            <person name="Alikhan N.F."/>
            <person name="Baker D."/>
            <person name="Gharbi K."/>
            <person name="Hall N."/>
            <person name="Watson M."/>
            <person name="Adriaenssens E.M."/>
            <person name="Foster-Nyarko E."/>
            <person name="Jarju S."/>
            <person name="Secka A."/>
            <person name="Antonio M."/>
            <person name="Oren A."/>
            <person name="Chaudhuri R.R."/>
            <person name="La Ragione R."/>
            <person name="Hildebrand F."/>
            <person name="Pallen M.J."/>
        </authorList>
    </citation>
    <scope>NUCLEOTIDE SEQUENCE</scope>
    <source>
        <strain evidence="2">CHK185-5351</strain>
    </source>
</reference>
<dbReference type="InterPro" id="IPR007525">
    <property type="entry name" value="FrhB_FdhB_C"/>
</dbReference>
<dbReference type="AlphaFoldDB" id="A0A9D2N9R5"/>
<sequence length="185" mass="21433">MKSLRISCQLFLYHTNLTIAYLFDRKGEKIYSRPVLSEDVYQVGYHKALIYRENCYACLYAGEDRCGDLTISDYKGIGTKAPCDFSHGKMSSVLVNTEKGKRLVEGLTEQRRVEAYSRPVEEPIEGDPQLQHPSFPHKKRALFLREYKKGKGFEQAAKKALRWERFLSISHARKIKAWLKRLLGI</sequence>
<dbReference type="Proteomes" id="UP000823849">
    <property type="component" value="Unassembled WGS sequence"/>
</dbReference>
<evidence type="ECO:0000313" key="2">
    <source>
        <dbReference type="EMBL" id="HJC15709.1"/>
    </source>
</evidence>
<dbReference type="EMBL" id="DWWU01000033">
    <property type="protein sequence ID" value="HJC15709.1"/>
    <property type="molecule type" value="Genomic_DNA"/>
</dbReference>
<name>A0A9D2N9R5_9FIRM</name>
<gene>
    <name evidence="2" type="ORF">H9705_07785</name>
</gene>
<evidence type="ECO:0000313" key="3">
    <source>
        <dbReference type="Proteomes" id="UP000823849"/>
    </source>
</evidence>
<feature type="domain" description="Coenzyme F420 hydrogenase/dehydrogenase beta subunit C-terminal" evidence="1">
    <location>
        <begin position="47"/>
        <end position="115"/>
    </location>
</feature>
<proteinExistence type="predicted"/>
<reference evidence="2" key="2">
    <citation type="submission" date="2021-04" db="EMBL/GenBank/DDBJ databases">
        <authorList>
            <person name="Gilroy R."/>
        </authorList>
    </citation>
    <scope>NUCLEOTIDE SEQUENCE</scope>
    <source>
        <strain evidence="2">CHK185-5351</strain>
    </source>
</reference>
<protein>
    <submittedName>
        <fullName evidence="2">Coenzyme F420 hydrogenase/dehydrogenase, beta subunit C-terminal domain</fullName>
    </submittedName>
</protein>